<dbReference type="EMBL" id="NGJU01000010">
    <property type="protein sequence ID" value="RST95491.1"/>
    <property type="molecule type" value="Genomic_DNA"/>
</dbReference>
<dbReference type="AlphaFoldDB" id="A0A429ZP85"/>
<evidence type="ECO:0000313" key="4">
    <source>
        <dbReference type="Proteomes" id="UP000287239"/>
    </source>
</evidence>
<name>A0A429ZP85_9ENTE</name>
<dbReference type="PANTHER" id="PTHR30383">
    <property type="entry name" value="THIOESTERASE 1/PROTEASE 1/LYSOPHOSPHOLIPASE L1"/>
    <property type="match status" value="1"/>
</dbReference>
<dbReference type="OrthoDB" id="252349at2"/>
<dbReference type="CDD" id="cd04506">
    <property type="entry name" value="SGNH_hydrolase_YpmR_like"/>
    <property type="match status" value="1"/>
</dbReference>
<evidence type="ECO:0000259" key="2">
    <source>
        <dbReference type="Pfam" id="PF13472"/>
    </source>
</evidence>
<dbReference type="GeneID" id="98568305"/>
<dbReference type="InterPro" id="IPR051532">
    <property type="entry name" value="Ester_Hydrolysis_Enzymes"/>
</dbReference>
<keyword evidence="1" id="KW-0472">Membrane</keyword>
<feature type="domain" description="SGNH hydrolase-type esterase" evidence="2">
    <location>
        <begin position="55"/>
        <end position="274"/>
    </location>
</feature>
<dbReference type="PANTHER" id="PTHR30383:SF27">
    <property type="entry name" value="SPORE GERMINATION LIPASE LIPC"/>
    <property type="match status" value="1"/>
</dbReference>
<dbReference type="Proteomes" id="UP000287239">
    <property type="component" value="Unassembled WGS sequence"/>
</dbReference>
<feature type="transmembrane region" description="Helical" evidence="1">
    <location>
        <begin position="7"/>
        <end position="29"/>
    </location>
</feature>
<sequence>MKQLRKIWPSVIIWVIPVLLVYVVLQLAIPKAPPIFGEQGQNQTHQEKELLNFVALGDSLTEGVGDTTASGGYVPLLKQGISEDTSVDVIHSDNYGKAGDRSDQILKRLKKSKELQKALKKADFITLTVGGNDLMKVIKSEFMNDISYETFDKPRDKFQANLKELLLEIRKYNKTAPIYQMGIYNPFYLNFQEMTEMQDIVDFWNQGAKEITSEVKKVYFIPINDLLYKGLDGQIGIGSDTNETTGSSNMATGPINNLISEVDNFHPNNLGYQIMAKAFKEQMLATKAAWLEK</sequence>
<dbReference type="InterPro" id="IPR036514">
    <property type="entry name" value="SGNH_hydro_sf"/>
</dbReference>
<keyword evidence="1" id="KW-0812">Transmembrane</keyword>
<dbReference type="RefSeq" id="WP_126779876.1">
    <property type="nucleotide sequence ID" value="NZ_CAUQJP010000032.1"/>
</dbReference>
<comment type="caution">
    <text evidence="3">The sequence shown here is derived from an EMBL/GenBank/DDBJ whole genome shotgun (WGS) entry which is preliminary data.</text>
</comment>
<organism evidence="3 4">
    <name type="scientific">Vagococcus salmoninarum</name>
    <dbReference type="NCBI Taxonomy" id="2739"/>
    <lineage>
        <taxon>Bacteria</taxon>
        <taxon>Bacillati</taxon>
        <taxon>Bacillota</taxon>
        <taxon>Bacilli</taxon>
        <taxon>Lactobacillales</taxon>
        <taxon>Enterococcaceae</taxon>
        <taxon>Vagococcus</taxon>
    </lineage>
</organism>
<dbReference type="GO" id="GO:0004622">
    <property type="term" value="F:phosphatidylcholine lysophospholipase activity"/>
    <property type="evidence" value="ECO:0007669"/>
    <property type="project" value="TreeGrafter"/>
</dbReference>
<dbReference type="SUPFAM" id="SSF52266">
    <property type="entry name" value="SGNH hydrolase"/>
    <property type="match status" value="1"/>
</dbReference>
<accession>A0A429ZP85</accession>
<keyword evidence="4" id="KW-1185">Reference proteome</keyword>
<gene>
    <name evidence="3" type="ORF">CBF35_07985</name>
</gene>
<dbReference type="InterPro" id="IPR013830">
    <property type="entry name" value="SGNH_hydro"/>
</dbReference>
<evidence type="ECO:0000256" key="1">
    <source>
        <dbReference type="SAM" id="Phobius"/>
    </source>
</evidence>
<proteinExistence type="predicted"/>
<dbReference type="Pfam" id="PF13472">
    <property type="entry name" value="Lipase_GDSL_2"/>
    <property type="match status" value="1"/>
</dbReference>
<protein>
    <submittedName>
        <fullName evidence="3">Lipase</fullName>
    </submittedName>
</protein>
<reference evidence="3 4" key="1">
    <citation type="submission" date="2017-05" db="EMBL/GenBank/DDBJ databases">
        <title>Vagococcus spp. assemblies.</title>
        <authorList>
            <person name="Gulvik C.A."/>
        </authorList>
    </citation>
    <scope>NUCLEOTIDE SEQUENCE [LARGE SCALE GENOMIC DNA]</scope>
    <source>
        <strain evidence="3 4">NCFB 2777</strain>
    </source>
</reference>
<dbReference type="Gene3D" id="3.40.50.1110">
    <property type="entry name" value="SGNH hydrolase"/>
    <property type="match status" value="1"/>
</dbReference>
<evidence type="ECO:0000313" key="3">
    <source>
        <dbReference type="EMBL" id="RST95491.1"/>
    </source>
</evidence>
<keyword evidence="1" id="KW-1133">Transmembrane helix</keyword>